<dbReference type="GO" id="GO:0000307">
    <property type="term" value="C:cyclin-dependent protein kinase holoenzyme complex"/>
    <property type="evidence" value="ECO:0007669"/>
    <property type="project" value="TreeGrafter"/>
</dbReference>
<dbReference type="AlphaFoldDB" id="A0AAF0IJD7"/>
<dbReference type="EMBL" id="CP120627">
    <property type="protein sequence ID" value="WEW56714.1"/>
    <property type="molecule type" value="Genomic_DNA"/>
</dbReference>
<reference evidence="2" key="1">
    <citation type="submission" date="2023-03" db="EMBL/GenBank/DDBJ databases">
        <title>Emydomyces testavorans Genome Sequence.</title>
        <authorList>
            <person name="Hoyer L."/>
        </authorList>
    </citation>
    <scope>NUCLEOTIDE SEQUENCE</scope>
    <source>
        <strain evidence="2">16-2883</strain>
    </source>
</reference>
<dbReference type="CDD" id="cd20557">
    <property type="entry name" value="CYCLIN_ScPCL1-like"/>
    <property type="match status" value="1"/>
</dbReference>
<organism evidence="2 3">
    <name type="scientific">Emydomyces testavorans</name>
    <dbReference type="NCBI Taxonomy" id="2070801"/>
    <lineage>
        <taxon>Eukaryota</taxon>
        <taxon>Fungi</taxon>
        <taxon>Dikarya</taxon>
        <taxon>Ascomycota</taxon>
        <taxon>Pezizomycotina</taxon>
        <taxon>Eurotiomycetes</taxon>
        <taxon>Eurotiomycetidae</taxon>
        <taxon>Onygenales</taxon>
        <taxon>Nannizziopsiaceae</taxon>
        <taxon>Emydomyces</taxon>
    </lineage>
</organism>
<sequence>MDSLDLNSGNPGVPKTLQLPCPYAASIASSASSSSSSIFSLDYLSSQDSISSVSTTAADVIWENEVSGVSSYGGLPNASNSHCLGGGRGYGSKAAESAVAPEQRQNPRRTSAGVGCAVKPPSLVRQSDRRIIFVDSLVDSAAQIVEAIWPLSAVAARPESVLGCKGVLPLRSFIQETLRRSRTSYSTLQVALYYLILIKPRIPARDFTMEQTGIPQSLRAMQCGRRMFLAALILASKYLQDRNYSARAWSKISGLSTGEINQNELTFLDAVRWRLHISEPVFQRWTDVVLKYTPSNDRTFNGEGLCWRSIIQRLTPELDTIDFEPLRIGDGVILIQDLLSPSGTPSPSRSPVSEEPALRHFAVGKSMITEVRQEIQLPILPKRAVVSTSQLSPQSLPNSTPAAGAAQFNARGPSMSCAMQKVHAMRAQRTTLDQRPPLHMYNSKPACYESYPPYIRRSSLARSSTSSPESMISDVPSLTSSRSSRSSRSSSISSVASGTCAPTLPRLASGATRRCAILKDRKKNLTIATPIEEGSYSDICASPEPISASSTNMPDLSNFSLDTPVNVAHEAAQSLCKLSVSISRDNPPLSTLSSPDRKCRKRGRTGSNDMTLQHNVRRLMSLSSSDEDDPSFVLPDSQVADSFLLAQPKAIQSPSKSSFGSLKLPLPLALPMEAGSMKRACCGREAARFLWAMRTTGDNILDMVD</sequence>
<evidence type="ECO:0000313" key="2">
    <source>
        <dbReference type="EMBL" id="WEW56714.1"/>
    </source>
</evidence>
<protein>
    <submittedName>
        <fullName evidence="2">PHO85 cyclin-5</fullName>
    </submittedName>
</protein>
<feature type="compositionally biased region" description="Low complexity" evidence="1">
    <location>
        <begin position="459"/>
        <end position="470"/>
    </location>
</feature>
<dbReference type="InterPro" id="IPR013922">
    <property type="entry name" value="Cyclin_PHO80-like"/>
</dbReference>
<feature type="compositionally biased region" description="Low complexity" evidence="1">
    <location>
        <begin position="480"/>
        <end position="494"/>
    </location>
</feature>
<evidence type="ECO:0000313" key="3">
    <source>
        <dbReference type="Proteomes" id="UP001219355"/>
    </source>
</evidence>
<name>A0AAF0IJD7_9EURO</name>
<feature type="region of interest" description="Disordered" evidence="1">
    <location>
        <begin position="94"/>
        <end position="113"/>
    </location>
</feature>
<dbReference type="GO" id="GO:0019901">
    <property type="term" value="F:protein kinase binding"/>
    <property type="evidence" value="ECO:0007669"/>
    <property type="project" value="InterPro"/>
</dbReference>
<dbReference type="PANTHER" id="PTHR15615:SF36">
    <property type="entry name" value="PHO85 CYCLIN-5"/>
    <property type="match status" value="1"/>
</dbReference>
<feature type="region of interest" description="Disordered" evidence="1">
    <location>
        <begin position="584"/>
        <end position="610"/>
    </location>
</feature>
<dbReference type="PANTHER" id="PTHR15615">
    <property type="match status" value="1"/>
</dbReference>
<feature type="compositionally biased region" description="Polar residues" evidence="1">
    <location>
        <begin position="584"/>
        <end position="594"/>
    </location>
</feature>
<evidence type="ECO:0000256" key="1">
    <source>
        <dbReference type="SAM" id="MobiDB-lite"/>
    </source>
</evidence>
<dbReference type="GO" id="GO:0016538">
    <property type="term" value="F:cyclin-dependent protein serine/threonine kinase regulator activity"/>
    <property type="evidence" value="ECO:0007669"/>
    <property type="project" value="TreeGrafter"/>
</dbReference>
<proteinExistence type="predicted"/>
<feature type="region of interest" description="Disordered" evidence="1">
    <location>
        <begin position="459"/>
        <end position="498"/>
    </location>
</feature>
<gene>
    <name evidence="2" type="primary">PCL5</name>
    <name evidence="2" type="ORF">PRK78_002163</name>
</gene>
<dbReference type="Gene3D" id="1.10.472.10">
    <property type="entry name" value="Cyclin-like"/>
    <property type="match status" value="1"/>
</dbReference>
<keyword evidence="3" id="KW-1185">Reference proteome</keyword>
<accession>A0AAF0IJD7</accession>
<dbReference type="GO" id="GO:0005634">
    <property type="term" value="C:nucleus"/>
    <property type="evidence" value="ECO:0007669"/>
    <property type="project" value="TreeGrafter"/>
</dbReference>
<dbReference type="Proteomes" id="UP001219355">
    <property type="component" value="Chromosome 1"/>
</dbReference>
<dbReference type="Pfam" id="PF08613">
    <property type="entry name" value="Cyclin"/>
    <property type="match status" value="1"/>
</dbReference>